<dbReference type="SUPFAM" id="SSF51621">
    <property type="entry name" value="Phosphoenolpyruvate/pyruvate domain"/>
    <property type="match status" value="1"/>
</dbReference>
<dbReference type="PRINTS" id="PR00420">
    <property type="entry name" value="RNGMNOXGNASE"/>
</dbReference>
<keyword evidence="3" id="KW-0456">Lyase</keyword>
<dbReference type="OrthoDB" id="8670884at2"/>
<gene>
    <name evidence="3" type="ORF">SAMN05216553_10585</name>
</gene>
<organism evidence="3 4">
    <name type="scientific">Lentzea fradiae</name>
    <dbReference type="NCBI Taxonomy" id="200378"/>
    <lineage>
        <taxon>Bacteria</taxon>
        <taxon>Bacillati</taxon>
        <taxon>Actinomycetota</taxon>
        <taxon>Actinomycetes</taxon>
        <taxon>Pseudonocardiales</taxon>
        <taxon>Pseudonocardiaceae</taxon>
        <taxon>Lentzea</taxon>
    </lineage>
</organism>
<sequence>MADVDPTVDSPDVIVVGAGPVGLVAALKLARAGRRVTVLEAGAELSGESRASTFHPSTLELLEELDVAAELVRTGLVAPLYQYRRLGAGVIAEFDLAALAGETAFPYRLQNEQNNLTRIIAERLREFPHARIVYGSPVVKVEDAGDRALVFVEGDGRAASWTSPWVIAADGASSVVRKSLGIAFDGITLPERFLVISTRYALEDEIPGLAWVSYLSDPVDWGVLLRTPRHWRVLVPVGDEESDEAAVAPARVQERLKRLVPKDSDYEIDHASLYQVHQRVASTFERGRVLIAGDAAHVNNPLGGLGMNSGIHDAVAAVDAVLAALDGADARRCAEAYSLVRREEAMQVVQRAAQANYDRMQERDPVKQKAQDDRLAATADDPEATRNSLRRSSLMTSLATSTRELRRLTDAARRSPASPGRRLSELLTRGPVVAPGCHDALSALLARQAGHQAVFLSGAALSIATLGLPDRGFLGLTDLAAQVARITSAAAVPVVVDADTGFGGAEQAAETVIALERAGAAAIQLEDQVSPKRCGHLPGKEIETTEAMVAKLAAARRVRRDALLIARTDALGVLGLPAAIDRAKAYAEAGADLVFVLGVKDAETLREVHRNLPGVALVLGRSEADEHDVVLPPRATLADCGVELVIQPVSALLAAAAGLRDAYAATDADRGPVSVERTPWTELTALVEE</sequence>
<evidence type="ECO:0000259" key="2">
    <source>
        <dbReference type="Pfam" id="PF01494"/>
    </source>
</evidence>
<dbReference type="STRING" id="200378.SAMN05216553_10585"/>
<accession>A0A1G7R3A5</accession>
<keyword evidence="4" id="KW-1185">Reference proteome</keyword>
<dbReference type="PANTHER" id="PTHR42905:SF5">
    <property type="entry name" value="CARBOXYVINYL-CARBOXYPHOSPHONATE PHOSPHORYLMUTASE, CHLOROPLASTIC"/>
    <property type="match status" value="1"/>
</dbReference>
<dbReference type="InterPro" id="IPR015813">
    <property type="entry name" value="Pyrv/PenolPyrv_kinase-like_dom"/>
</dbReference>
<dbReference type="InterPro" id="IPR036188">
    <property type="entry name" value="FAD/NAD-bd_sf"/>
</dbReference>
<evidence type="ECO:0000313" key="3">
    <source>
        <dbReference type="EMBL" id="SDG05194.1"/>
    </source>
</evidence>
<dbReference type="PANTHER" id="PTHR42905">
    <property type="entry name" value="PHOSPHOENOLPYRUVATE CARBOXYLASE"/>
    <property type="match status" value="1"/>
</dbReference>
<evidence type="ECO:0000256" key="1">
    <source>
        <dbReference type="SAM" id="MobiDB-lite"/>
    </source>
</evidence>
<dbReference type="GO" id="GO:0071949">
    <property type="term" value="F:FAD binding"/>
    <property type="evidence" value="ECO:0007669"/>
    <property type="project" value="InterPro"/>
</dbReference>
<dbReference type="Gene3D" id="3.20.20.60">
    <property type="entry name" value="Phosphoenolpyruvate-binding domains"/>
    <property type="match status" value="1"/>
</dbReference>
<feature type="compositionally biased region" description="Basic and acidic residues" evidence="1">
    <location>
        <begin position="359"/>
        <end position="375"/>
    </location>
</feature>
<reference evidence="4" key="1">
    <citation type="submission" date="2016-10" db="EMBL/GenBank/DDBJ databases">
        <authorList>
            <person name="Varghese N."/>
            <person name="Submissions S."/>
        </authorList>
    </citation>
    <scope>NUCLEOTIDE SEQUENCE [LARGE SCALE GENOMIC DNA]</scope>
    <source>
        <strain evidence="4">CGMCC 4.3506</strain>
    </source>
</reference>
<dbReference type="AlphaFoldDB" id="A0A1G7R3A5"/>
<proteinExistence type="predicted"/>
<dbReference type="GO" id="GO:0016833">
    <property type="term" value="F:oxo-acid-lyase activity"/>
    <property type="evidence" value="ECO:0007669"/>
    <property type="project" value="UniProtKB-ARBA"/>
</dbReference>
<dbReference type="Gene3D" id="3.50.50.60">
    <property type="entry name" value="FAD/NAD(P)-binding domain"/>
    <property type="match status" value="1"/>
</dbReference>
<dbReference type="SUPFAM" id="SSF51905">
    <property type="entry name" value="FAD/NAD(P)-binding domain"/>
    <property type="match status" value="1"/>
</dbReference>
<dbReference type="InterPro" id="IPR018523">
    <property type="entry name" value="Isocitrate_lyase_ph_CS"/>
</dbReference>
<dbReference type="InterPro" id="IPR039556">
    <property type="entry name" value="ICL/PEPM"/>
</dbReference>
<dbReference type="InterPro" id="IPR002938">
    <property type="entry name" value="FAD-bd"/>
</dbReference>
<dbReference type="Proteomes" id="UP000199623">
    <property type="component" value="Unassembled WGS sequence"/>
</dbReference>
<dbReference type="RefSeq" id="WP_090048773.1">
    <property type="nucleotide sequence ID" value="NZ_FNCC01000005.1"/>
</dbReference>
<dbReference type="CDD" id="cd00377">
    <property type="entry name" value="ICL_PEPM"/>
    <property type="match status" value="1"/>
</dbReference>
<dbReference type="Pfam" id="PF13714">
    <property type="entry name" value="PEP_mutase"/>
    <property type="match status" value="1"/>
</dbReference>
<protein>
    <submittedName>
        <fullName evidence="3">2-Methylisocitrate lyase, PEP mutase family</fullName>
    </submittedName>
</protein>
<name>A0A1G7R3A5_9PSEU</name>
<feature type="region of interest" description="Disordered" evidence="1">
    <location>
        <begin position="357"/>
        <end position="391"/>
    </location>
</feature>
<dbReference type="Gene3D" id="3.30.70.2450">
    <property type="match status" value="1"/>
</dbReference>
<dbReference type="EMBL" id="FNCC01000005">
    <property type="protein sequence ID" value="SDG05194.1"/>
    <property type="molecule type" value="Genomic_DNA"/>
</dbReference>
<dbReference type="Pfam" id="PF01494">
    <property type="entry name" value="FAD_binding_3"/>
    <property type="match status" value="1"/>
</dbReference>
<feature type="domain" description="FAD-binding" evidence="2">
    <location>
        <begin position="12"/>
        <end position="352"/>
    </location>
</feature>
<dbReference type="InterPro" id="IPR040442">
    <property type="entry name" value="Pyrv_kinase-like_dom_sf"/>
</dbReference>
<dbReference type="PROSITE" id="PS00161">
    <property type="entry name" value="ISOCITRATE_LYASE"/>
    <property type="match status" value="1"/>
</dbReference>
<evidence type="ECO:0000313" key="4">
    <source>
        <dbReference type="Proteomes" id="UP000199623"/>
    </source>
</evidence>